<evidence type="ECO:0000313" key="3">
    <source>
        <dbReference type="Proteomes" id="UP000504638"/>
    </source>
</evidence>
<organism evidence="2">
    <name type="scientific">Eremomyces bilateralis CBS 781.70</name>
    <dbReference type="NCBI Taxonomy" id="1392243"/>
    <lineage>
        <taxon>Eukaryota</taxon>
        <taxon>Fungi</taxon>
        <taxon>Dikarya</taxon>
        <taxon>Ascomycota</taxon>
        <taxon>Pezizomycotina</taxon>
        <taxon>Dothideomycetes</taxon>
        <taxon>Dothideomycetes incertae sedis</taxon>
        <taxon>Eremomycetales</taxon>
        <taxon>Eremomycetaceae</taxon>
        <taxon>Eremomyces</taxon>
    </lineage>
</organism>
<gene>
    <name evidence="2 4" type="ORF">P152DRAFT_99696</name>
</gene>
<evidence type="ECO:0000313" key="2">
    <source>
        <dbReference type="EMBL" id="KAF1810482.1"/>
    </source>
</evidence>
<evidence type="ECO:0000313" key="4">
    <source>
        <dbReference type="RefSeq" id="XP_033532113.1"/>
    </source>
</evidence>
<dbReference type="EMBL" id="ML975166">
    <property type="protein sequence ID" value="KAF1810482.1"/>
    <property type="molecule type" value="Genomic_DNA"/>
</dbReference>
<dbReference type="RefSeq" id="XP_033532113.1">
    <property type="nucleotide sequence ID" value="XM_033683419.1"/>
</dbReference>
<reference evidence="4" key="3">
    <citation type="submission" date="2025-04" db="UniProtKB">
        <authorList>
            <consortium name="RefSeq"/>
        </authorList>
    </citation>
    <scope>IDENTIFICATION</scope>
    <source>
        <strain evidence="4">CBS 781.70</strain>
    </source>
</reference>
<keyword evidence="3" id="KW-1185">Reference proteome</keyword>
<dbReference type="AlphaFoldDB" id="A0A6G1FXP3"/>
<reference evidence="4" key="2">
    <citation type="submission" date="2020-04" db="EMBL/GenBank/DDBJ databases">
        <authorList>
            <consortium name="NCBI Genome Project"/>
        </authorList>
    </citation>
    <scope>NUCLEOTIDE SEQUENCE</scope>
    <source>
        <strain evidence="4">CBS 781.70</strain>
    </source>
</reference>
<feature type="region of interest" description="Disordered" evidence="1">
    <location>
        <begin position="120"/>
        <end position="172"/>
    </location>
</feature>
<sequence length="264" mass="29689">MMLMDARIRFLEDQMWYCADILHKMRTDVAYYASKIQDIQWEIEVGSPSSRRRKRLAKLKARCMRQFEFRAQQEKHVLENFTATQRRLQDLRCHAASMRQLLDLYGGTLPYESLYPPSPSLEAKHHGPSSSAIPNFQPVDDLASPLESTREERSGRRKGTGDGSGRGVLERHPSRSFLNCAAPELHSPSHGSLSSEPVTMPLNYTYAPNSTAIWARGTVSVPLPRRFSAPVLDVAGVSSHSNSSCAPQRSFHAEPMATQLRASY</sequence>
<accession>A0A6G1FXP3</accession>
<dbReference type="Proteomes" id="UP000504638">
    <property type="component" value="Unplaced"/>
</dbReference>
<name>A0A6G1FXP3_9PEZI</name>
<feature type="region of interest" description="Disordered" evidence="1">
    <location>
        <begin position="240"/>
        <end position="264"/>
    </location>
</feature>
<dbReference type="GeneID" id="54423989"/>
<proteinExistence type="predicted"/>
<protein>
    <submittedName>
        <fullName evidence="2 4">Uncharacterized protein</fullName>
    </submittedName>
</protein>
<evidence type="ECO:0000256" key="1">
    <source>
        <dbReference type="SAM" id="MobiDB-lite"/>
    </source>
</evidence>
<reference evidence="2 4" key="1">
    <citation type="submission" date="2020-01" db="EMBL/GenBank/DDBJ databases">
        <authorList>
            <consortium name="DOE Joint Genome Institute"/>
            <person name="Haridas S."/>
            <person name="Albert R."/>
            <person name="Binder M."/>
            <person name="Bloem J."/>
            <person name="Labutti K."/>
            <person name="Salamov A."/>
            <person name="Andreopoulos B."/>
            <person name="Baker S.E."/>
            <person name="Barry K."/>
            <person name="Bills G."/>
            <person name="Bluhm B.H."/>
            <person name="Cannon C."/>
            <person name="Castanera R."/>
            <person name="Culley D.E."/>
            <person name="Daum C."/>
            <person name="Ezra D."/>
            <person name="Gonzalez J.B."/>
            <person name="Henrissat B."/>
            <person name="Kuo A."/>
            <person name="Liang C."/>
            <person name="Lipzen A."/>
            <person name="Lutzoni F."/>
            <person name="Magnuson J."/>
            <person name="Mondo S."/>
            <person name="Nolan M."/>
            <person name="Ohm R."/>
            <person name="Pangilinan J."/>
            <person name="Park H.-J."/>
            <person name="Ramirez L."/>
            <person name="Alfaro M."/>
            <person name="Sun H."/>
            <person name="Tritt A."/>
            <person name="Yoshinaga Y."/>
            <person name="Zwiers L.-H."/>
            <person name="Turgeon B.G."/>
            <person name="Goodwin S.B."/>
            <person name="Spatafora J.W."/>
            <person name="Crous P.W."/>
            <person name="Grigoriev I.V."/>
        </authorList>
    </citation>
    <scope>NUCLEOTIDE SEQUENCE</scope>
    <source>
        <strain evidence="2 4">CBS 781.70</strain>
    </source>
</reference>